<reference evidence="1" key="1">
    <citation type="submission" date="2019-11" db="EMBL/GenBank/DDBJ databases">
        <title>Microbial mats filling the niche in hypersaline microbial mats.</title>
        <authorList>
            <person name="Wong H.L."/>
            <person name="Macleod F.I."/>
            <person name="White R.A. III"/>
            <person name="Burns B.P."/>
        </authorList>
    </citation>
    <scope>NUCLEOTIDE SEQUENCE</scope>
    <source>
        <strain evidence="1">Rbin_158</strain>
    </source>
</reference>
<name>A0A9D5JX11_9BACT</name>
<comment type="caution">
    <text evidence="1">The sequence shown here is derived from an EMBL/GenBank/DDBJ whole genome shotgun (WGS) entry which is preliminary data.</text>
</comment>
<evidence type="ECO:0000313" key="2">
    <source>
        <dbReference type="Proteomes" id="UP000649604"/>
    </source>
</evidence>
<evidence type="ECO:0000313" key="1">
    <source>
        <dbReference type="EMBL" id="MBD3325690.1"/>
    </source>
</evidence>
<dbReference type="EMBL" id="WJJP01000450">
    <property type="protein sequence ID" value="MBD3325690.1"/>
    <property type="molecule type" value="Genomic_DNA"/>
</dbReference>
<dbReference type="Proteomes" id="UP000649604">
    <property type="component" value="Unassembled WGS sequence"/>
</dbReference>
<gene>
    <name evidence="1" type="ORF">GF339_13980</name>
</gene>
<proteinExistence type="predicted"/>
<sequence length="59" mass="6471">MPDVGGLSTIVYGVSIQETDQLGKSRIRIPATEIVEKSPAMIEVIGNVLHDQCRELYLS</sequence>
<accession>A0A9D5JX11</accession>
<dbReference type="AlphaFoldDB" id="A0A9D5JX11"/>
<protein>
    <submittedName>
        <fullName evidence="1">Uncharacterized protein</fullName>
    </submittedName>
</protein>
<organism evidence="1 2">
    <name type="scientific">candidate division KSB3 bacterium</name>
    <dbReference type="NCBI Taxonomy" id="2044937"/>
    <lineage>
        <taxon>Bacteria</taxon>
        <taxon>candidate division KSB3</taxon>
    </lineage>
</organism>